<dbReference type="SMART" id="SM00267">
    <property type="entry name" value="GGDEF"/>
    <property type="match status" value="1"/>
</dbReference>
<feature type="domain" description="GGDEF" evidence="1">
    <location>
        <begin position="382"/>
        <end position="514"/>
    </location>
</feature>
<dbReference type="CDD" id="cd01949">
    <property type="entry name" value="GGDEF"/>
    <property type="match status" value="1"/>
</dbReference>
<dbReference type="Gene3D" id="3.30.70.270">
    <property type="match status" value="1"/>
</dbReference>
<dbReference type="InterPro" id="IPR029016">
    <property type="entry name" value="GAF-like_dom_sf"/>
</dbReference>
<dbReference type="SUPFAM" id="SSF55781">
    <property type="entry name" value="GAF domain-like"/>
    <property type="match status" value="2"/>
</dbReference>
<evidence type="ECO:0000259" key="1">
    <source>
        <dbReference type="PROSITE" id="PS50887"/>
    </source>
</evidence>
<gene>
    <name evidence="2" type="ORF">HNQ08_004986</name>
</gene>
<dbReference type="SMART" id="SM00065">
    <property type="entry name" value="GAF"/>
    <property type="match status" value="1"/>
</dbReference>
<dbReference type="Gene3D" id="3.30.450.40">
    <property type="match status" value="2"/>
</dbReference>
<dbReference type="SUPFAM" id="SSF55073">
    <property type="entry name" value="Nucleotide cyclase"/>
    <property type="match status" value="1"/>
</dbReference>
<comment type="caution">
    <text evidence="2">The sequence shown here is derived from an EMBL/GenBank/DDBJ whole genome shotgun (WGS) entry which is preliminary data.</text>
</comment>
<keyword evidence="3" id="KW-1185">Reference proteome</keyword>
<dbReference type="PROSITE" id="PS50887">
    <property type="entry name" value="GGDEF"/>
    <property type="match status" value="1"/>
</dbReference>
<evidence type="ECO:0000313" key="3">
    <source>
        <dbReference type="Proteomes" id="UP000552709"/>
    </source>
</evidence>
<dbReference type="Pfam" id="PF00990">
    <property type="entry name" value="GGDEF"/>
    <property type="match status" value="1"/>
</dbReference>
<dbReference type="PANTHER" id="PTHR43102">
    <property type="entry name" value="SLR1143 PROTEIN"/>
    <property type="match status" value="1"/>
</dbReference>
<dbReference type="AlphaFoldDB" id="A0A7W8JZI4"/>
<proteinExistence type="predicted"/>
<dbReference type="InterPro" id="IPR003018">
    <property type="entry name" value="GAF"/>
</dbReference>
<dbReference type="InterPro" id="IPR029787">
    <property type="entry name" value="Nucleotide_cyclase"/>
</dbReference>
<name>A0A7W8JZI4_9DEIO</name>
<reference evidence="2 3" key="1">
    <citation type="submission" date="2020-08" db="EMBL/GenBank/DDBJ databases">
        <title>Genomic Encyclopedia of Type Strains, Phase IV (KMG-IV): sequencing the most valuable type-strain genomes for metagenomic binning, comparative biology and taxonomic classification.</title>
        <authorList>
            <person name="Goeker M."/>
        </authorList>
    </citation>
    <scope>NUCLEOTIDE SEQUENCE [LARGE SCALE GENOMIC DNA]</scope>
    <source>
        <strain evidence="2 3">DSM 27939</strain>
    </source>
</reference>
<protein>
    <submittedName>
        <fullName evidence="2">Diguanylate cyclase (GGDEF)-like protein</fullName>
    </submittedName>
</protein>
<accession>A0A7W8JZI4</accession>
<dbReference type="Proteomes" id="UP000552709">
    <property type="component" value="Unassembled WGS sequence"/>
</dbReference>
<sequence length="516" mass="57095">MTSDLSAQEQELHRLAALARYAVVGTLPEATFDRLTLLAAQFFGAPIALISLIDEDTQYFKSCLGVDLRSIDRSLSFCAYTLQASEPLIVPDMTLDPRFAHHPMVTDAPHVRFYAGAPLETPDGYRLGTLCIIDDQPRSPFTVQDREALQSLAVLAMDELELRLRTLELEREAQANRQLVQTLKEHQTYSQGLLSMSQLLSLDLPPMEVTLRALELISEVVRVDWGSLVAVRGHKAQVVTSWFRNAEGEAFGTLVPNISERGNEHIWQVVDHDEPAYVNDYRTFSQASPQLIAAGLRSAAWLPLGHYDETRYVVIFTRLNQAEGWRTADRDLLTAAGRAINAALAERNRHRLLEQAAFTDALTGLGNRRALELTFTGVVDPHHLKVALLDLDGFKAVNDLEGHDRGDVLLKLFSSALVADLPPQVSVYRLGGDEFVVLNVDAQSVTGDEWRDDMLAAIDAAVGVVRMANFSAVGASVGVALGTERIELNGLLALADERMYLDKRGRRARPRQHSNA</sequence>
<evidence type="ECO:0000313" key="2">
    <source>
        <dbReference type="EMBL" id="MBB5365860.1"/>
    </source>
</evidence>
<dbReference type="InterPro" id="IPR000160">
    <property type="entry name" value="GGDEF_dom"/>
</dbReference>
<dbReference type="PANTHER" id="PTHR43102:SF2">
    <property type="entry name" value="GAF DOMAIN-CONTAINING PROTEIN"/>
    <property type="match status" value="1"/>
</dbReference>
<dbReference type="Pfam" id="PF01590">
    <property type="entry name" value="GAF"/>
    <property type="match status" value="1"/>
</dbReference>
<dbReference type="EMBL" id="JACHFL010000023">
    <property type="protein sequence ID" value="MBB5365860.1"/>
    <property type="molecule type" value="Genomic_DNA"/>
</dbReference>
<dbReference type="RefSeq" id="WP_184137700.1">
    <property type="nucleotide sequence ID" value="NZ_JACHFL010000023.1"/>
</dbReference>
<dbReference type="NCBIfam" id="TIGR00254">
    <property type="entry name" value="GGDEF"/>
    <property type="match status" value="1"/>
</dbReference>
<dbReference type="InterPro" id="IPR043128">
    <property type="entry name" value="Rev_trsase/Diguanyl_cyclase"/>
</dbReference>
<organism evidence="2 3">
    <name type="scientific">Deinococcus humi</name>
    <dbReference type="NCBI Taxonomy" id="662880"/>
    <lineage>
        <taxon>Bacteria</taxon>
        <taxon>Thermotogati</taxon>
        <taxon>Deinococcota</taxon>
        <taxon>Deinococci</taxon>
        <taxon>Deinococcales</taxon>
        <taxon>Deinococcaceae</taxon>
        <taxon>Deinococcus</taxon>
    </lineage>
</organism>